<accession>A0ABM9USA5</accession>
<reference evidence="1 2" key="1">
    <citation type="submission" date="2015-09" db="EMBL/GenBank/DDBJ databases">
        <authorList>
            <consortium name="Pathogen Informatics"/>
        </authorList>
    </citation>
    <scope>NUCLEOTIDE SEQUENCE [LARGE SCALE GENOMIC DNA]</scope>
    <source>
        <strain evidence="1 2">2789STDY5834858</strain>
    </source>
</reference>
<comment type="caution">
    <text evidence="1">The sequence shown here is derived from an EMBL/GenBank/DDBJ whole genome shotgun (WGS) entry which is preliminary data.</text>
</comment>
<evidence type="ECO:0000313" key="2">
    <source>
        <dbReference type="Proteomes" id="UP000095488"/>
    </source>
</evidence>
<proteinExistence type="predicted"/>
<keyword evidence="2" id="KW-1185">Reference proteome</keyword>
<dbReference type="RefSeq" id="WP_055260046.1">
    <property type="nucleotide sequence ID" value="NZ_BCMV01000016.1"/>
</dbReference>
<dbReference type="InterPro" id="IPR024218">
    <property type="entry name" value="DUF3867"/>
</dbReference>
<dbReference type="EMBL" id="CYZR01000007">
    <property type="protein sequence ID" value="CUO14766.1"/>
    <property type="molecule type" value="Genomic_DNA"/>
</dbReference>
<sequence>MDDRVVDFNELKNKVRDKDIDKFESYIYDLYYSVATGGMSMADFTKKVTEYMNDNNISQEKFFNIQKEMLKRYGFDLGDIEQQMKGFGMNMGIPNMMPSEESYETFRKNIGFQEKYKNQLNIKNINVCKIKNDLNDLEIFLNEKELIIKSDKKVNFKDLELNDFICSYKKTLDDDKIKVRVCDSETTYEY</sequence>
<organism evidence="1 2">
    <name type="scientific">Sarcina ventriculi</name>
    <name type="common">Clostridium ventriculi</name>
    <dbReference type="NCBI Taxonomy" id="1267"/>
    <lineage>
        <taxon>Bacteria</taxon>
        <taxon>Bacillati</taxon>
        <taxon>Bacillota</taxon>
        <taxon>Clostridia</taxon>
        <taxon>Eubacteriales</taxon>
        <taxon>Clostridiaceae</taxon>
        <taxon>Sarcina</taxon>
    </lineage>
</organism>
<evidence type="ECO:0000313" key="1">
    <source>
        <dbReference type="EMBL" id="CUO14766.1"/>
    </source>
</evidence>
<dbReference type="Pfam" id="PF12983">
    <property type="entry name" value="DUF3867"/>
    <property type="match status" value="1"/>
</dbReference>
<protein>
    <submittedName>
        <fullName evidence="1">Protein of uncharacterized function (DUF3867)</fullName>
    </submittedName>
</protein>
<gene>
    <name evidence="1" type="ORF">ERS852473_02040</name>
</gene>
<dbReference type="Proteomes" id="UP000095488">
    <property type="component" value="Unassembled WGS sequence"/>
</dbReference>
<name>A0ABM9USA5_SARVE</name>